<evidence type="ECO:0000256" key="1">
    <source>
        <dbReference type="SAM" id="Phobius"/>
    </source>
</evidence>
<feature type="transmembrane region" description="Helical" evidence="1">
    <location>
        <begin position="17"/>
        <end position="38"/>
    </location>
</feature>
<sequence length="130" mass="14915">MWIFSCRHVSGDVRHHWSFICAYKVYIELLLVSSPYFLPTKIYKPSTCPSGIILLLPFICIDIFIYTNSDGFPSHFIILADYSCLVWLTITVTKASYGTCNSDLNLKGVFLLLTFVHCQIIKMWGFRSST</sequence>
<reference evidence="2" key="1">
    <citation type="thesis" date="2020" institute="ProQuest LLC" country="789 East Eisenhower Parkway, Ann Arbor, MI, USA">
        <title>Comparative Genomics and Chromosome Evolution.</title>
        <authorList>
            <person name="Mudd A.B."/>
        </authorList>
    </citation>
    <scope>NUCLEOTIDE SEQUENCE</scope>
    <source>
        <strain evidence="2">237g6f4</strain>
        <tissue evidence="2">Blood</tissue>
    </source>
</reference>
<feature type="transmembrane region" description="Helical" evidence="1">
    <location>
        <begin position="50"/>
        <end position="66"/>
    </location>
</feature>
<keyword evidence="1" id="KW-0472">Membrane</keyword>
<dbReference type="EMBL" id="WNYA01000007">
    <property type="protein sequence ID" value="KAG8560999.1"/>
    <property type="molecule type" value="Genomic_DNA"/>
</dbReference>
<dbReference type="Proteomes" id="UP000824782">
    <property type="component" value="Unassembled WGS sequence"/>
</dbReference>
<gene>
    <name evidence="2" type="ORF">GDO81_015208</name>
</gene>
<evidence type="ECO:0000313" key="2">
    <source>
        <dbReference type="EMBL" id="KAG8560999.1"/>
    </source>
</evidence>
<keyword evidence="1" id="KW-0812">Transmembrane</keyword>
<protein>
    <submittedName>
        <fullName evidence="2">Uncharacterized protein</fullName>
    </submittedName>
</protein>
<name>A0AAV7ALV1_ENGPU</name>
<feature type="transmembrane region" description="Helical" evidence="1">
    <location>
        <begin position="72"/>
        <end position="92"/>
    </location>
</feature>
<evidence type="ECO:0000313" key="3">
    <source>
        <dbReference type="Proteomes" id="UP000824782"/>
    </source>
</evidence>
<keyword evidence="1" id="KW-1133">Transmembrane helix</keyword>
<comment type="caution">
    <text evidence="2">The sequence shown here is derived from an EMBL/GenBank/DDBJ whole genome shotgun (WGS) entry which is preliminary data.</text>
</comment>
<proteinExistence type="predicted"/>
<dbReference type="AlphaFoldDB" id="A0AAV7ALV1"/>
<organism evidence="2 3">
    <name type="scientific">Engystomops pustulosus</name>
    <name type="common">Tungara frog</name>
    <name type="synonym">Physalaemus pustulosus</name>
    <dbReference type="NCBI Taxonomy" id="76066"/>
    <lineage>
        <taxon>Eukaryota</taxon>
        <taxon>Metazoa</taxon>
        <taxon>Chordata</taxon>
        <taxon>Craniata</taxon>
        <taxon>Vertebrata</taxon>
        <taxon>Euteleostomi</taxon>
        <taxon>Amphibia</taxon>
        <taxon>Batrachia</taxon>
        <taxon>Anura</taxon>
        <taxon>Neobatrachia</taxon>
        <taxon>Hyloidea</taxon>
        <taxon>Leptodactylidae</taxon>
        <taxon>Leiuperinae</taxon>
        <taxon>Engystomops</taxon>
    </lineage>
</organism>
<accession>A0AAV7ALV1</accession>
<keyword evidence="3" id="KW-1185">Reference proteome</keyword>